<dbReference type="GO" id="GO:0016020">
    <property type="term" value="C:membrane"/>
    <property type="evidence" value="ECO:0007669"/>
    <property type="project" value="InterPro"/>
</dbReference>
<dbReference type="GO" id="GO:0000026">
    <property type="term" value="F:alpha-1,2-mannosyltransferase activity"/>
    <property type="evidence" value="ECO:0007669"/>
    <property type="project" value="TreeGrafter"/>
</dbReference>
<dbReference type="GO" id="GO:0000032">
    <property type="term" value="P:cell wall mannoprotein biosynthetic process"/>
    <property type="evidence" value="ECO:0007669"/>
    <property type="project" value="TreeGrafter"/>
</dbReference>
<dbReference type="AlphaFoldDB" id="A0A9N9G994"/>
<dbReference type="SUPFAM" id="SSF53448">
    <property type="entry name" value="Nucleotide-diphospho-sugar transferases"/>
    <property type="match status" value="1"/>
</dbReference>
<keyword evidence="2" id="KW-0808">Transferase</keyword>
<accession>A0A9N9G994</accession>
<evidence type="ECO:0000313" key="5">
    <source>
        <dbReference type="Proteomes" id="UP000789342"/>
    </source>
</evidence>
<dbReference type="PANTHER" id="PTHR31121:SF6">
    <property type="entry name" value="ALPHA-1,2 MANNOSYLTRANSFERASE KTR1"/>
    <property type="match status" value="1"/>
</dbReference>
<dbReference type="FunFam" id="3.90.550.10:FF:000051">
    <property type="entry name" value="Alpha-1,2-mannosyltransferase (Ktr4)"/>
    <property type="match status" value="1"/>
</dbReference>
<comment type="similarity">
    <text evidence="1">Belongs to the glycosyltransferase 15 family.</text>
</comment>
<dbReference type="Proteomes" id="UP000789342">
    <property type="component" value="Unassembled WGS sequence"/>
</dbReference>
<reference evidence="4" key="1">
    <citation type="submission" date="2021-06" db="EMBL/GenBank/DDBJ databases">
        <authorList>
            <person name="Kallberg Y."/>
            <person name="Tangrot J."/>
            <person name="Rosling A."/>
        </authorList>
    </citation>
    <scope>NUCLEOTIDE SEQUENCE</scope>
    <source>
        <strain evidence="4">CL551</strain>
    </source>
</reference>
<dbReference type="PIRSF" id="PIRSF018153">
    <property type="entry name" value="Glyco_trans_15"/>
    <property type="match status" value="1"/>
</dbReference>
<feature type="non-terminal residue" evidence="4">
    <location>
        <position position="1"/>
    </location>
</feature>
<dbReference type="GO" id="GO:0006487">
    <property type="term" value="P:protein N-linked glycosylation"/>
    <property type="evidence" value="ECO:0007669"/>
    <property type="project" value="TreeGrafter"/>
</dbReference>
<dbReference type="Gene3D" id="3.90.550.10">
    <property type="entry name" value="Spore Coat Polysaccharide Biosynthesis Protein SpsA, Chain A"/>
    <property type="match status" value="1"/>
</dbReference>
<gene>
    <name evidence="4" type="ORF">AMORRO_LOCUS7143</name>
</gene>
<organism evidence="4 5">
    <name type="scientific">Acaulospora morrowiae</name>
    <dbReference type="NCBI Taxonomy" id="94023"/>
    <lineage>
        <taxon>Eukaryota</taxon>
        <taxon>Fungi</taxon>
        <taxon>Fungi incertae sedis</taxon>
        <taxon>Mucoromycota</taxon>
        <taxon>Glomeromycotina</taxon>
        <taxon>Glomeromycetes</taxon>
        <taxon>Diversisporales</taxon>
        <taxon>Acaulosporaceae</taxon>
        <taxon>Acaulospora</taxon>
    </lineage>
</organism>
<name>A0A9N9G994_9GLOM</name>
<dbReference type="InterPro" id="IPR002685">
    <property type="entry name" value="Glyco_trans_15"/>
</dbReference>
<evidence type="ECO:0000256" key="2">
    <source>
        <dbReference type="ARBA" id="ARBA00022679"/>
    </source>
</evidence>
<dbReference type="InterPro" id="IPR029044">
    <property type="entry name" value="Nucleotide-diphossugar_trans"/>
</dbReference>
<dbReference type="Pfam" id="PF01793">
    <property type="entry name" value="Glyco_transf_15"/>
    <property type="match status" value="1"/>
</dbReference>
<evidence type="ECO:0000256" key="3">
    <source>
        <dbReference type="PIRSR" id="PIRSR018153-1"/>
    </source>
</evidence>
<feature type="active site" description="Nucleophile" evidence="3">
    <location>
        <position position="249"/>
    </location>
</feature>
<sequence>MFSTIVFFAERLTRRNLFFEKKYIDPQKDSTLFSNNVTKVNAAIIVLARNRELDSLCETMKNFEERWNKKYNYPYIFLNDEEFTPEFKALTKATTRSEVHYGLIPKDMWDYPPWIDQTKAAEVREKMIEQNVIYGGSESYRHMCRFNSGFFFRHELVQKYDYYWRIEPGVSFMCDIDYDPFRFIQKNNITYGFTISLLEVQSTIPTLWETVERFIDEHPQDVNENNFLDFLKMKLIGGYNGCHFWSNFEIGDLNFWRSRKYIKFFEYLDQAGGFYYERWGDAPVHSIALALFLEKSKVHFFNDIAYLHPPFQHCPAQKMFHESGKCQCNPSDSFG</sequence>
<dbReference type="PANTHER" id="PTHR31121">
    <property type="entry name" value="ALPHA-1,2 MANNOSYLTRANSFERASE KTR1"/>
    <property type="match status" value="1"/>
</dbReference>
<keyword evidence="5" id="KW-1185">Reference proteome</keyword>
<evidence type="ECO:0000256" key="1">
    <source>
        <dbReference type="ARBA" id="ARBA00007677"/>
    </source>
</evidence>
<protein>
    <submittedName>
        <fullName evidence="4">3888_t:CDS:1</fullName>
    </submittedName>
</protein>
<comment type="caution">
    <text evidence="4">The sequence shown here is derived from an EMBL/GenBank/DDBJ whole genome shotgun (WGS) entry which is preliminary data.</text>
</comment>
<dbReference type="OrthoDB" id="439943at2759"/>
<evidence type="ECO:0000313" key="4">
    <source>
        <dbReference type="EMBL" id="CAG8586263.1"/>
    </source>
</evidence>
<dbReference type="GO" id="GO:0005794">
    <property type="term" value="C:Golgi apparatus"/>
    <property type="evidence" value="ECO:0007669"/>
    <property type="project" value="TreeGrafter"/>
</dbReference>
<dbReference type="EMBL" id="CAJVPV010005178">
    <property type="protein sequence ID" value="CAG8586263.1"/>
    <property type="molecule type" value="Genomic_DNA"/>
</dbReference>
<proteinExistence type="inferred from homology"/>